<evidence type="ECO:0000256" key="13">
    <source>
        <dbReference type="SAM" id="MobiDB-lite"/>
    </source>
</evidence>
<comment type="similarity">
    <text evidence="3">Belongs to the TPA1 family.</text>
</comment>
<dbReference type="InterPro" id="IPR019601">
    <property type="entry name" value="Oxoglutarate/Fe-dep_Oase_C"/>
</dbReference>
<dbReference type="Proteomes" id="UP000094444">
    <property type="component" value="Unassembled WGS sequence"/>
</dbReference>
<evidence type="ECO:0000256" key="9">
    <source>
        <dbReference type="ARBA" id="ARBA00023242"/>
    </source>
</evidence>
<dbReference type="InterPro" id="IPR006620">
    <property type="entry name" value="Pro_4_hyd_alph"/>
</dbReference>
<dbReference type="InParanoid" id="A0A2P5HGW4"/>
<feature type="region of interest" description="Disordered" evidence="13">
    <location>
        <begin position="1"/>
        <end position="27"/>
    </location>
</feature>
<evidence type="ECO:0000313" key="16">
    <source>
        <dbReference type="Proteomes" id="UP000094444"/>
    </source>
</evidence>
<comment type="cofactor">
    <cofactor evidence="1">
        <name>L-ascorbate</name>
        <dbReference type="ChEBI" id="CHEBI:38290"/>
    </cofactor>
</comment>
<dbReference type="InterPro" id="IPR051842">
    <property type="entry name" value="uS12_prolyl_hydroxylase"/>
</dbReference>
<feature type="compositionally biased region" description="Basic residues" evidence="13">
    <location>
        <begin position="519"/>
        <end position="529"/>
    </location>
</feature>
<dbReference type="SMART" id="SM00702">
    <property type="entry name" value="P4Hc"/>
    <property type="match status" value="1"/>
</dbReference>
<evidence type="ECO:0000256" key="6">
    <source>
        <dbReference type="ARBA" id="ARBA00022964"/>
    </source>
</evidence>
<keyword evidence="4" id="KW-0479">Metal-binding</keyword>
<proteinExistence type="inferred from homology"/>
<organism evidence="15 16">
    <name type="scientific">Diaporthe helianthi</name>
    <dbReference type="NCBI Taxonomy" id="158607"/>
    <lineage>
        <taxon>Eukaryota</taxon>
        <taxon>Fungi</taxon>
        <taxon>Dikarya</taxon>
        <taxon>Ascomycota</taxon>
        <taxon>Pezizomycotina</taxon>
        <taxon>Sordariomycetes</taxon>
        <taxon>Sordariomycetidae</taxon>
        <taxon>Diaporthales</taxon>
        <taxon>Diaporthaceae</taxon>
        <taxon>Diaporthe</taxon>
    </lineage>
</organism>
<evidence type="ECO:0000313" key="15">
    <source>
        <dbReference type="EMBL" id="POS69491.1"/>
    </source>
</evidence>
<feature type="compositionally biased region" description="Acidic residues" evidence="13">
    <location>
        <begin position="486"/>
        <end position="505"/>
    </location>
</feature>
<dbReference type="Gene3D" id="2.60.120.620">
    <property type="entry name" value="q2cbj1_9rhob like domain"/>
    <property type="match status" value="1"/>
</dbReference>
<dbReference type="STRING" id="158607.A0A2P5HGW4"/>
<evidence type="ECO:0000256" key="10">
    <source>
        <dbReference type="ARBA" id="ARBA00047444"/>
    </source>
</evidence>
<evidence type="ECO:0000256" key="5">
    <source>
        <dbReference type="ARBA" id="ARBA00022896"/>
    </source>
</evidence>
<dbReference type="PANTHER" id="PTHR12117">
    <property type="entry name" value="HISTONE ACETYLTRANSFERASE COMPLEX"/>
    <property type="match status" value="1"/>
</dbReference>
<dbReference type="GO" id="GO:0031418">
    <property type="term" value="F:L-ascorbic acid binding"/>
    <property type="evidence" value="ECO:0007669"/>
    <property type="project" value="UniProtKB-KW"/>
</dbReference>
<accession>A0A2P5HGW4</accession>
<keyword evidence="16" id="KW-1185">Reference proteome</keyword>
<feature type="domain" description="Fe2OG dioxygenase" evidence="14">
    <location>
        <begin position="143"/>
        <end position="268"/>
    </location>
</feature>
<evidence type="ECO:0000256" key="12">
    <source>
        <dbReference type="ARBA" id="ARBA00081607"/>
    </source>
</evidence>
<evidence type="ECO:0000256" key="11">
    <source>
        <dbReference type="ARBA" id="ARBA00051966"/>
    </source>
</evidence>
<comment type="catalytic activity">
    <reaction evidence="11">
        <text>[ribosomal protein uS12]-(3S)-3-hydroxy-L-proline + 2-oxoglutarate + O2 = [ribosomal protein uS12]-(3S)-3,4-dihydroxy-L-proline + succinate + CO2</text>
        <dbReference type="Rhea" id="RHEA:54160"/>
        <dbReference type="Rhea" id="RHEA-COMP:13817"/>
        <dbReference type="Rhea" id="RHEA-COMP:13818"/>
        <dbReference type="ChEBI" id="CHEBI:15379"/>
        <dbReference type="ChEBI" id="CHEBI:16526"/>
        <dbReference type="ChEBI" id="CHEBI:16810"/>
        <dbReference type="ChEBI" id="CHEBI:30031"/>
        <dbReference type="ChEBI" id="CHEBI:85428"/>
        <dbReference type="ChEBI" id="CHEBI:138052"/>
    </reaction>
</comment>
<sequence length="662" mass="73714">MKRKAASQPCPNRASSKRSKTSLPEPEAKARFRQGLFDNQVLDAYTQGYAESSPYKHSVINGLVDDSLLRSVRDEIQYSVSFTPKETDIYKIHQSGDLANLDGLDDEALSKLPSLLSLRDAIYSDAFRNYVSHITGCGPLSGRKTDMAINVYTPGCYLLCHDDVIGSRKVSYILYLTDPDKPWQPEWGGALRLFPVLNRRGRGGAIAKTPAPDVVKVIPPAWNQLSFFAVQPGESFHDVEEVYHADSKDHLESQGGRVRMAISGWFHIPQVGEDGYVQGAEEEQVKNSGLTQLQGNPDQHDEPQPMPVPAAQAKTFEDFQESDIEFLLKFLHPTYLTPDTLEQIQEHFDENSSITLPNILGKKFAARLKDYVVGSEAEELPDTSDEVERQTPWKVAKPPHKHRFLYMQPGPGGRDIDSPVRQLIDELLPSPQFRAWLSMATNCTIESSDLLARRFRRGLDYTLATGHVGKPRLELNLGLTPTSGWGDEDEDGGEDEGEHEVEVEDQDKSKVSTGNNPKPMKKGKGKGKGKSREVVENEEAEEVGGHEVYMAGDDGDEEDAAIYKSSADDDNILFFQAAAWNKLTIVLRDSGTLRFVKYVSRKAKGDRWDVSATYDIEEQDDSDDDDGDGDDGDRAAKEVSLEDESEEEFQGFSDQNGDSESE</sequence>
<evidence type="ECO:0000256" key="8">
    <source>
        <dbReference type="ARBA" id="ARBA00023004"/>
    </source>
</evidence>
<comment type="subcellular location">
    <subcellularLocation>
        <location evidence="2">Nucleus</location>
    </subcellularLocation>
</comment>
<feature type="region of interest" description="Disordered" evidence="13">
    <location>
        <begin position="612"/>
        <end position="662"/>
    </location>
</feature>
<comment type="caution">
    <text evidence="15">The sequence shown here is derived from an EMBL/GenBank/DDBJ whole genome shotgun (WGS) entry which is preliminary data.</text>
</comment>
<dbReference type="GO" id="GO:0005634">
    <property type="term" value="C:nucleus"/>
    <property type="evidence" value="ECO:0007669"/>
    <property type="project" value="UniProtKB-SubCell"/>
</dbReference>
<reference evidence="15" key="1">
    <citation type="submission" date="2017-09" db="EMBL/GenBank/DDBJ databases">
        <title>Polyketide synthases of a Diaporthe helianthi virulent isolate.</title>
        <authorList>
            <person name="Baroncelli R."/>
        </authorList>
    </citation>
    <scope>NUCLEOTIDE SEQUENCE [LARGE SCALE GENOMIC DNA]</scope>
    <source>
        <strain evidence="15">7/96</strain>
    </source>
</reference>
<dbReference type="FunFam" id="2.60.120.620:FF:000014">
    <property type="entry name" value="Prolyl 3,4-dihydroxylase TPA1"/>
    <property type="match status" value="1"/>
</dbReference>
<dbReference type="InterPro" id="IPR005123">
    <property type="entry name" value="Oxoglu/Fe-dep_dioxygenase_dom"/>
</dbReference>
<dbReference type="GO" id="GO:0005737">
    <property type="term" value="C:cytoplasm"/>
    <property type="evidence" value="ECO:0007669"/>
    <property type="project" value="TreeGrafter"/>
</dbReference>
<dbReference type="GO" id="GO:0031543">
    <property type="term" value="F:peptidyl-proline dioxygenase activity"/>
    <property type="evidence" value="ECO:0007669"/>
    <property type="project" value="UniProtKB-ARBA"/>
</dbReference>
<keyword evidence="6" id="KW-0223">Dioxygenase</keyword>
<feature type="region of interest" description="Disordered" evidence="13">
    <location>
        <begin position="474"/>
        <end position="543"/>
    </location>
</feature>
<evidence type="ECO:0000256" key="2">
    <source>
        <dbReference type="ARBA" id="ARBA00004123"/>
    </source>
</evidence>
<evidence type="ECO:0000256" key="3">
    <source>
        <dbReference type="ARBA" id="ARBA00007443"/>
    </source>
</evidence>
<keyword evidence="7" id="KW-0560">Oxidoreductase</keyword>
<evidence type="ECO:0000256" key="7">
    <source>
        <dbReference type="ARBA" id="ARBA00023002"/>
    </source>
</evidence>
<keyword evidence="8" id="KW-0408">Iron</keyword>
<dbReference type="Pfam" id="PF10637">
    <property type="entry name" value="Ofd1_CTDD"/>
    <property type="match status" value="1"/>
</dbReference>
<dbReference type="Gene3D" id="3.60.130.20">
    <property type="entry name" value="Oxoglutarate/iron-dependent oxygenase, C-terminal degradation domain"/>
    <property type="match status" value="1"/>
</dbReference>
<dbReference type="OrthoDB" id="430522at2759"/>
<dbReference type="PROSITE" id="PS51471">
    <property type="entry name" value="FE2OG_OXY"/>
    <property type="match status" value="1"/>
</dbReference>
<comment type="catalytic activity">
    <reaction evidence="10">
        <text>[ribosomal protein uS12]-L-proline + 2-oxoglutarate + O2 = [ribosomal protein uS12]-(3S)-3-hydroxy-L-proline + succinate + CO2</text>
        <dbReference type="Rhea" id="RHEA:54156"/>
        <dbReference type="Rhea" id="RHEA-COMP:13816"/>
        <dbReference type="Rhea" id="RHEA-COMP:13818"/>
        <dbReference type="ChEBI" id="CHEBI:15379"/>
        <dbReference type="ChEBI" id="CHEBI:16526"/>
        <dbReference type="ChEBI" id="CHEBI:16810"/>
        <dbReference type="ChEBI" id="CHEBI:30031"/>
        <dbReference type="ChEBI" id="CHEBI:50342"/>
        <dbReference type="ChEBI" id="CHEBI:85428"/>
    </reaction>
</comment>
<evidence type="ECO:0000259" key="14">
    <source>
        <dbReference type="PROSITE" id="PS51471"/>
    </source>
</evidence>
<feature type="compositionally biased region" description="Acidic residues" evidence="13">
    <location>
        <begin position="615"/>
        <end position="631"/>
    </location>
</feature>
<protein>
    <recommendedName>
        <fullName evidence="12">uS12 prolyl 3,4-dihydroxylase</fullName>
    </recommendedName>
</protein>
<keyword evidence="9" id="KW-0539">Nucleus</keyword>
<dbReference type="InterPro" id="IPR043044">
    <property type="entry name" value="TPA1/Ofd1_C"/>
</dbReference>
<dbReference type="EMBL" id="MAVT02002228">
    <property type="protein sequence ID" value="POS69491.1"/>
    <property type="molecule type" value="Genomic_DNA"/>
</dbReference>
<dbReference type="FunCoup" id="A0A2P5HGW4">
    <property type="interactions" value="376"/>
</dbReference>
<evidence type="ECO:0000256" key="1">
    <source>
        <dbReference type="ARBA" id="ARBA00001961"/>
    </source>
</evidence>
<name>A0A2P5HGW4_DIAHE</name>
<gene>
    <name evidence="15" type="ORF">DHEL01_v212111</name>
</gene>
<dbReference type="GO" id="GO:0006449">
    <property type="term" value="P:regulation of translational termination"/>
    <property type="evidence" value="ECO:0007669"/>
    <property type="project" value="TreeGrafter"/>
</dbReference>
<dbReference type="AlphaFoldDB" id="A0A2P5HGW4"/>
<keyword evidence="5" id="KW-0847">Vitamin C</keyword>
<dbReference type="GO" id="GO:0010604">
    <property type="term" value="P:positive regulation of macromolecule metabolic process"/>
    <property type="evidence" value="ECO:0007669"/>
    <property type="project" value="UniProtKB-ARBA"/>
</dbReference>
<dbReference type="InterPro" id="IPR039558">
    <property type="entry name" value="TPA1/OFD1_N"/>
</dbReference>
<dbReference type="GO" id="GO:0005506">
    <property type="term" value="F:iron ion binding"/>
    <property type="evidence" value="ECO:0007669"/>
    <property type="project" value="InterPro"/>
</dbReference>
<dbReference type="GO" id="GO:0009896">
    <property type="term" value="P:positive regulation of catabolic process"/>
    <property type="evidence" value="ECO:0007669"/>
    <property type="project" value="UniProtKB-ARBA"/>
</dbReference>
<dbReference type="PANTHER" id="PTHR12117:SF0">
    <property type="entry name" value="PROLYL 3-HYDROXYLASE OGFOD1"/>
    <property type="match status" value="1"/>
</dbReference>
<evidence type="ECO:0000256" key="4">
    <source>
        <dbReference type="ARBA" id="ARBA00022723"/>
    </source>
</evidence>
<dbReference type="Pfam" id="PF13661">
    <property type="entry name" value="2OG-FeII_Oxy_4"/>
    <property type="match status" value="1"/>
</dbReference>